<comment type="caution">
    <text evidence="1">The sequence shown here is derived from an EMBL/GenBank/DDBJ whole genome shotgun (WGS) entry which is preliminary data.</text>
</comment>
<dbReference type="Proteomes" id="UP000251960">
    <property type="component" value="Chromosome 1"/>
</dbReference>
<reference evidence="1" key="1">
    <citation type="journal article" date="2018" name="Nat. Genet.">
        <title>Extensive intraspecific gene order and gene structural variations between Mo17 and other maize genomes.</title>
        <authorList>
            <person name="Sun S."/>
            <person name="Zhou Y."/>
            <person name="Chen J."/>
            <person name="Shi J."/>
            <person name="Zhao H."/>
            <person name="Zhao H."/>
            <person name="Song W."/>
            <person name="Zhang M."/>
            <person name="Cui Y."/>
            <person name="Dong X."/>
            <person name="Liu H."/>
            <person name="Ma X."/>
            <person name="Jiao Y."/>
            <person name="Wang B."/>
            <person name="Wei X."/>
            <person name="Stein J.C."/>
            <person name="Glaubitz J.C."/>
            <person name="Lu F."/>
            <person name="Yu G."/>
            <person name="Liang C."/>
            <person name="Fengler K."/>
            <person name="Li B."/>
            <person name="Rafalski A."/>
            <person name="Schnable P.S."/>
            <person name="Ware D.H."/>
            <person name="Buckler E.S."/>
            <person name="Lai J."/>
        </authorList>
    </citation>
    <scope>NUCLEOTIDE SEQUENCE [LARGE SCALE GENOMIC DNA]</scope>
    <source>
        <tissue evidence="1">Seedling</tissue>
    </source>
</reference>
<proteinExistence type="predicted"/>
<name>A0A317YHM9_MAIZE</name>
<accession>A0A317YHM9</accession>
<evidence type="ECO:0000313" key="1">
    <source>
        <dbReference type="EMBL" id="PWZ57341.1"/>
    </source>
</evidence>
<organism evidence="1">
    <name type="scientific">Zea mays</name>
    <name type="common">Maize</name>
    <dbReference type="NCBI Taxonomy" id="4577"/>
    <lineage>
        <taxon>Eukaryota</taxon>
        <taxon>Viridiplantae</taxon>
        <taxon>Streptophyta</taxon>
        <taxon>Embryophyta</taxon>
        <taxon>Tracheophyta</taxon>
        <taxon>Spermatophyta</taxon>
        <taxon>Magnoliopsida</taxon>
        <taxon>Liliopsida</taxon>
        <taxon>Poales</taxon>
        <taxon>Poaceae</taxon>
        <taxon>PACMAD clade</taxon>
        <taxon>Panicoideae</taxon>
        <taxon>Andropogonodae</taxon>
        <taxon>Andropogoneae</taxon>
        <taxon>Tripsacinae</taxon>
        <taxon>Zea</taxon>
    </lineage>
</organism>
<protein>
    <submittedName>
        <fullName evidence="1">Uncharacterized protein</fullName>
    </submittedName>
</protein>
<dbReference type="AlphaFoldDB" id="A0A317YHM9"/>
<gene>
    <name evidence="1" type="ORF">Zm00014a_010560</name>
</gene>
<sequence length="44" mass="5299">MFVFLLLLLLVSIFLFVFLMFLHFILGLDLGFPRYGWCTFFSLF</sequence>
<dbReference type="EMBL" id="NCVQ01000001">
    <property type="protein sequence ID" value="PWZ57341.1"/>
    <property type="molecule type" value="Genomic_DNA"/>
</dbReference>